<proteinExistence type="predicted"/>
<dbReference type="EMBL" id="LT599584">
    <property type="protein sequence ID" value="SBW84421.1"/>
    <property type="molecule type" value="Genomic_DNA"/>
</dbReference>
<dbReference type="Proteomes" id="UP000245431">
    <property type="component" value="Chromosome PVE_r2"/>
</dbReference>
<gene>
    <name evidence="1" type="ORF">PVE_R2G0394</name>
</gene>
<dbReference type="AlphaFoldDB" id="A0A1D3K8B1"/>
<reference evidence="2" key="1">
    <citation type="submission" date="2016-07" db="EMBL/GenBank/DDBJ databases">
        <authorList>
            <person name="Florea S."/>
            <person name="Webb J.S."/>
            <person name="Jaromczyk J."/>
            <person name="Schardl C.L."/>
        </authorList>
    </citation>
    <scope>NUCLEOTIDE SEQUENCE [LARGE SCALE GENOMIC DNA]</scope>
    <source>
        <strain evidence="2">1YdBTEX2</strain>
    </source>
</reference>
<name>A0A1D3K8B1_PSEVE</name>
<organism evidence="1 2">
    <name type="scientific">Pseudomonas veronii 1YdBTEX2</name>
    <dbReference type="NCBI Taxonomy" id="1295141"/>
    <lineage>
        <taxon>Bacteria</taxon>
        <taxon>Pseudomonadati</taxon>
        <taxon>Pseudomonadota</taxon>
        <taxon>Gammaproteobacteria</taxon>
        <taxon>Pseudomonadales</taxon>
        <taxon>Pseudomonadaceae</taxon>
        <taxon>Pseudomonas</taxon>
    </lineage>
</organism>
<evidence type="ECO:0000313" key="2">
    <source>
        <dbReference type="Proteomes" id="UP000245431"/>
    </source>
</evidence>
<sequence length="100" mass="11241">MLATGVFEGLVPYEKGELAIFWKRKGVNGYEGFHPRHSQISSIGVEAAALISFYDPSLIRLAGCNLNQLPHIGTGRWRSHYLEHNNSIHSRGYGLEILYL</sequence>
<evidence type="ECO:0000313" key="1">
    <source>
        <dbReference type="EMBL" id="SBW84421.1"/>
    </source>
</evidence>
<protein>
    <submittedName>
        <fullName evidence="1">Uncharacterized protein</fullName>
    </submittedName>
</protein>
<accession>A0A1D3K8B1</accession>